<dbReference type="NCBIfam" id="TIGR00099">
    <property type="entry name" value="Cof-subfamily"/>
    <property type="match status" value="1"/>
</dbReference>
<dbReference type="SUPFAM" id="SSF56784">
    <property type="entry name" value="HAD-like"/>
    <property type="match status" value="1"/>
</dbReference>
<dbReference type="InterPro" id="IPR000150">
    <property type="entry name" value="Cof"/>
</dbReference>
<dbReference type="SFLD" id="SFLDG01140">
    <property type="entry name" value="C2.B:_Phosphomannomutase_and_P"/>
    <property type="match status" value="1"/>
</dbReference>
<dbReference type="EC" id="3.1.3.-" evidence="1"/>
<dbReference type="PANTHER" id="PTHR10000:SF8">
    <property type="entry name" value="HAD SUPERFAMILY HYDROLASE-LIKE, TYPE 3"/>
    <property type="match status" value="1"/>
</dbReference>
<dbReference type="Proteomes" id="UP001597374">
    <property type="component" value="Unassembled WGS sequence"/>
</dbReference>
<name>A0ABW5CTJ8_9BACT</name>
<organism evidence="1 2">
    <name type="scientific">Pontibacter ruber</name>
    <dbReference type="NCBI Taxonomy" id="1343895"/>
    <lineage>
        <taxon>Bacteria</taxon>
        <taxon>Pseudomonadati</taxon>
        <taxon>Bacteroidota</taxon>
        <taxon>Cytophagia</taxon>
        <taxon>Cytophagales</taxon>
        <taxon>Hymenobacteraceae</taxon>
        <taxon>Pontibacter</taxon>
    </lineage>
</organism>
<dbReference type="InterPro" id="IPR023214">
    <property type="entry name" value="HAD_sf"/>
</dbReference>
<dbReference type="EMBL" id="JBHUIM010000001">
    <property type="protein sequence ID" value="MFD2245334.1"/>
    <property type="molecule type" value="Genomic_DNA"/>
</dbReference>
<gene>
    <name evidence="1" type="ORF">ACFSKP_03655</name>
</gene>
<dbReference type="Gene3D" id="3.40.50.1000">
    <property type="entry name" value="HAD superfamily/HAD-like"/>
    <property type="match status" value="1"/>
</dbReference>
<sequence length="274" mass="30429">MNYRALCTDIDGTLLDSRRELSERTIKAIRNLDKQTPVILASSRMPSAMRHLQQELNILHHPLICFNGGYVLSFESGSITPAVINTIQIPATLCLAIVALAHGTSIHVSLYANDDWHAPQMDQWTEKEQRVTKVSAQVTELHPILDNWQMAGTGAHKVMCMGPEEEIFEMATKLEAQFADQIHIYRSKSTYLEIAPKAISKATALELVLRHQFNIDISEVVAFGDNYNDIDMLRAAGLGIAVGNAREEVKAVADEITLNSIEDGVAVAIEKYFL</sequence>
<proteinExistence type="predicted"/>
<dbReference type="Gene3D" id="3.30.1240.10">
    <property type="match status" value="1"/>
</dbReference>
<keyword evidence="2" id="KW-1185">Reference proteome</keyword>
<dbReference type="NCBIfam" id="TIGR01484">
    <property type="entry name" value="HAD-SF-IIB"/>
    <property type="match status" value="2"/>
</dbReference>
<protein>
    <submittedName>
        <fullName evidence="1">Cof-type HAD-IIB family hydrolase</fullName>
        <ecNumber evidence="1">3.1.3.-</ecNumber>
    </submittedName>
</protein>
<evidence type="ECO:0000313" key="2">
    <source>
        <dbReference type="Proteomes" id="UP001597374"/>
    </source>
</evidence>
<dbReference type="CDD" id="cd07516">
    <property type="entry name" value="HAD_Pase"/>
    <property type="match status" value="1"/>
</dbReference>
<dbReference type="GO" id="GO:0016787">
    <property type="term" value="F:hydrolase activity"/>
    <property type="evidence" value="ECO:0007669"/>
    <property type="project" value="UniProtKB-KW"/>
</dbReference>
<dbReference type="PANTHER" id="PTHR10000">
    <property type="entry name" value="PHOSPHOSERINE PHOSPHATASE"/>
    <property type="match status" value="1"/>
</dbReference>
<dbReference type="InterPro" id="IPR036412">
    <property type="entry name" value="HAD-like_sf"/>
</dbReference>
<dbReference type="SFLD" id="SFLDS00003">
    <property type="entry name" value="Haloacid_Dehalogenase"/>
    <property type="match status" value="1"/>
</dbReference>
<reference evidence="2" key="1">
    <citation type="journal article" date="2019" name="Int. J. Syst. Evol. Microbiol.">
        <title>The Global Catalogue of Microorganisms (GCM) 10K type strain sequencing project: providing services to taxonomists for standard genome sequencing and annotation.</title>
        <authorList>
            <consortium name="The Broad Institute Genomics Platform"/>
            <consortium name="The Broad Institute Genome Sequencing Center for Infectious Disease"/>
            <person name="Wu L."/>
            <person name="Ma J."/>
        </authorList>
    </citation>
    <scope>NUCLEOTIDE SEQUENCE [LARGE SCALE GENOMIC DNA]</scope>
    <source>
        <strain evidence="2">CGMCC 4.1782</strain>
    </source>
</reference>
<dbReference type="InterPro" id="IPR006379">
    <property type="entry name" value="HAD-SF_hydro_IIB"/>
</dbReference>
<dbReference type="RefSeq" id="WP_250429210.1">
    <property type="nucleotide sequence ID" value="NZ_JALPRR010000002.1"/>
</dbReference>
<accession>A0ABW5CTJ8</accession>
<dbReference type="Pfam" id="PF08282">
    <property type="entry name" value="Hydrolase_3"/>
    <property type="match status" value="1"/>
</dbReference>
<evidence type="ECO:0000313" key="1">
    <source>
        <dbReference type="EMBL" id="MFD2245334.1"/>
    </source>
</evidence>
<keyword evidence="1" id="KW-0378">Hydrolase</keyword>
<comment type="caution">
    <text evidence="1">The sequence shown here is derived from an EMBL/GenBank/DDBJ whole genome shotgun (WGS) entry which is preliminary data.</text>
</comment>